<protein>
    <submittedName>
        <fullName evidence="1">Regulator</fullName>
    </submittedName>
</protein>
<reference evidence="1" key="1">
    <citation type="journal article" date="2016" name="Genome Announc.">
        <title>Draft genomes of two strains of Paenibacillus glucanolyticus with capability to degrade lignocellulose.</title>
        <authorList>
            <person name="Mathews S.L."/>
            <person name="Pawlak J."/>
            <person name="Grunden A.M."/>
        </authorList>
    </citation>
    <scope>NUCLEOTIDE SEQUENCE [LARGE SCALE GENOMIC DNA]</scope>
    <source>
        <strain evidence="1">SLM1</strain>
    </source>
</reference>
<proteinExistence type="predicted"/>
<dbReference type="STRING" id="59843.A3958_18310"/>
<organism evidence="1 2">
    <name type="scientific">Paenibacillus glucanolyticus</name>
    <dbReference type="NCBI Taxonomy" id="59843"/>
    <lineage>
        <taxon>Bacteria</taxon>
        <taxon>Bacillati</taxon>
        <taxon>Bacillota</taxon>
        <taxon>Bacilli</taxon>
        <taxon>Bacillales</taxon>
        <taxon>Paenibacillaceae</taxon>
        <taxon>Paenibacillus</taxon>
    </lineage>
</organism>
<dbReference type="PANTHER" id="PTHR38448:SF2">
    <property type="entry name" value="REGULATORY PROTEIN YLBF"/>
    <property type="match status" value="1"/>
</dbReference>
<dbReference type="Gene3D" id="1.20.1500.10">
    <property type="entry name" value="YheA/YmcA-like"/>
    <property type="match status" value="1"/>
</dbReference>
<dbReference type="InterPro" id="IPR023378">
    <property type="entry name" value="YheA/YmcA-like_dom_sf"/>
</dbReference>
<dbReference type="Proteomes" id="UP000076796">
    <property type="component" value="Unassembled WGS sequence"/>
</dbReference>
<gene>
    <name evidence="1" type="ORF">AWU65_18915</name>
</gene>
<sequence>MSVSELNTVDMAEVLTYAYEIGDMINASVEVADYLYWKQEVESDPTIQALIRKLESKKELFDETQRFGHFHPNYHSAKDEVAAVESELEAYEPVARFKQAEKNLDDLLHSMSERIAFSVSESIKVPGNDPLPKKGCGSGGACSCG</sequence>
<accession>A0A163L5U4</accession>
<dbReference type="AlphaFoldDB" id="A0A163L5U4"/>
<name>A0A163L5U4_9BACL</name>
<dbReference type="SUPFAM" id="SSF158622">
    <property type="entry name" value="YheA/YmcA-like"/>
    <property type="match status" value="1"/>
</dbReference>
<dbReference type="InterPro" id="IPR052767">
    <property type="entry name" value="Bact_com_dev_regulator"/>
</dbReference>
<evidence type="ECO:0000313" key="1">
    <source>
        <dbReference type="EMBL" id="KZS47839.1"/>
    </source>
</evidence>
<dbReference type="EMBL" id="LWMH01000001">
    <property type="protein sequence ID" value="KZS47839.1"/>
    <property type="molecule type" value="Genomic_DNA"/>
</dbReference>
<keyword evidence="2" id="KW-1185">Reference proteome</keyword>
<dbReference type="InterPro" id="IPR010368">
    <property type="entry name" value="Com_YlbF"/>
</dbReference>
<evidence type="ECO:0000313" key="2">
    <source>
        <dbReference type="Proteomes" id="UP000076796"/>
    </source>
</evidence>
<dbReference type="RefSeq" id="WP_006209209.1">
    <property type="nucleotide sequence ID" value="NZ_CBCSBX010000014.1"/>
</dbReference>
<dbReference type="OrthoDB" id="2157513at2"/>
<comment type="caution">
    <text evidence="1">The sequence shown here is derived from an EMBL/GenBank/DDBJ whole genome shotgun (WGS) entry which is preliminary data.</text>
</comment>
<dbReference type="Pfam" id="PF06133">
    <property type="entry name" value="Com_YlbF"/>
    <property type="match status" value="1"/>
</dbReference>
<dbReference type="KEGG" id="pglu:A3958_18310"/>
<dbReference type="PANTHER" id="PTHR38448">
    <property type="entry name" value="REGULATORY PROTEIN YLBF-RELATED"/>
    <property type="match status" value="1"/>
</dbReference>
<dbReference type="GeneID" id="97556676"/>